<feature type="transmembrane region" description="Helical" evidence="1">
    <location>
        <begin position="92"/>
        <end position="110"/>
    </location>
</feature>
<accession>A0A816NMT1</accession>
<dbReference type="EMBL" id="HG994363">
    <property type="protein sequence ID" value="CAF2037036.1"/>
    <property type="molecule type" value="Genomic_DNA"/>
</dbReference>
<sequence>MITVYDLMRTCLLFLEALLWFNFIVYGYCYKEQHAEEEQDEEEEEEEEDIELGNDDHCCSLCHEDVKAFSEILRLSKCQRKRMAFMISTKEFQNALMVLRIVLLVLFGILPDIQAARRKAILKEEKLRGREKPSDNLKNCVCVSGTDRCPVYHEDLKSLEKALDNSKCKHIRAIFNSFEPNP</sequence>
<organism evidence="2">
    <name type="scientific">Brassica napus</name>
    <name type="common">Rape</name>
    <dbReference type="NCBI Taxonomy" id="3708"/>
    <lineage>
        <taxon>Eukaryota</taxon>
        <taxon>Viridiplantae</taxon>
        <taxon>Streptophyta</taxon>
        <taxon>Embryophyta</taxon>
        <taxon>Tracheophyta</taxon>
        <taxon>Spermatophyta</taxon>
        <taxon>Magnoliopsida</taxon>
        <taxon>eudicotyledons</taxon>
        <taxon>Gunneridae</taxon>
        <taxon>Pentapetalae</taxon>
        <taxon>rosids</taxon>
        <taxon>malvids</taxon>
        <taxon>Brassicales</taxon>
        <taxon>Brassicaceae</taxon>
        <taxon>Brassiceae</taxon>
        <taxon>Brassica</taxon>
    </lineage>
</organism>
<dbReference type="SMR" id="A0A816NMT1"/>
<keyword evidence="1" id="KW-1133">Transmembrane helix</keyword>
<keyword evidence="1" id="KW-0812">Transmembrane</keyword>
<evidence type="ECO:0000256" key="1">
    <source>
        <dbReference type="SAM" id="Phobius"/>
    </source>
</evidence>
<dbReference type="AlphaFoldDB" id="A0A816NMT1"/>
<proteinExistence type="predicted"/>
<name>A0A816NMT1_BRANA</name>
<keyword evidence="1" id="KW-0472">Membrane</keyword>
<evidence type="ECO:0000313" key="2">
    <source>
        <dbReference type="EMBL" id="CAF2037036.1"/>
    </source>
</evidence>
<reference evidence="2" key="1">
    <citation type="submission" date="2021-01" db="EMBL/GenBank/DDBJ databases">
        <authorList>
            <consortium name="Genoscope - CEA"/>
            <person name="William W."/>
        </authorList>
    </citation>
    <scope>NUCLEOTIDE SEQUENCE</scope>
</reference>
<dbReference type="Proteomes" id="UP001295469">
    <property type="component" value="Chromosome A09"/>
</dbReference>
<protein>
    <submittedName>
        <fullName evidence="2">(rape) hypothetical protein</fullName>
    </submittedName>
</protein>
<gene>
    <name evidence="2" type="ORF">DARMORV10_A09P07960.1</name>
</gene>